<evidence type="ECO:0000256" key="1">
    <source>
        <dbReference type="ARBA" id="ARBA00004651"/>
    </source>
</evidence>
<feature type="transmembrane region" description="Helical" evidence="6">
    <location>
        <begin position="205"/>
        <end position="224"/>
    </location>
</feature>
<feature type="transmembrane region" description="Helical" evidence="6">
    <location>
        <begin position="167"/>
        <end position="185"/>
    </location>
</feature>
<evidence type="ECO:0000256" key="2">
    <source>
        <dbReference type="ARBA" id="ARBA00022475"/>
    </source>
</evidence>
<feature type="transmembrane region" description="Helical" evidence="6">
    <location>
        <begin position="135"/>
        <end position="161"/>
    </location>
</feature>
<comment type="caution">
    <text evidence="7">The sequence shown here is derived from an EMBL/GenBank/DDBJ whole genome shotgun (WGS) entry which is preliminary data.</text>
</comment>
<dbReference type="Pfam" id="PF03706">
    <property type="entry name" value="LPG_synthase_TM"/>
    <property type="match status" value="1"/>
</dbReference>
<keyword evidence="3 6" id="KW-0812">Transmembrane</keyword>
<dbReference type="Proteomes" id="UP001596958">
    <property type="component" value="Unassembled WGS sequence"/>
</dbReference>
<protein>
    <submittedName>
        <fullName evidence="7">Lysylphosphatidylglycerol synthase transmembrane domain-containing protein</fullName>
    </submittedName>
</protein>
<dbReference type="RefSeq" id="WP_377101220.1">
    <property type="nucleotide sequence ID" value="NZ_JBHTHU010000018.1"/>
</dbReference>
<accession>A0ABW2Z053</accession>
<evidence type="ECO:0000256" key="4">
    <source>
        <dbReference type="ARBA" id="ARBA00022989"/>
    </source>
</evidence>
<proteinExistence type="predicted"/>
<name>A0ABW2Z053_9SPHI</name>
<gene>
    <name evidence="7" type="ORF">ACFQZS_13900</name>
</gene>
<keyword evidence="8" id="KW-1185">Reference proteome</keyword>
<dbReference type="PANTHER" id="PTHR40277">
    <property type="entry name" value="BLL5419 PROTEIN"/>
    <property type="match status" value="1"/>
</dbReference>
<keyword evidence="2" id="KW-1003">Cell membrane</keyword>
<sequence length="319" mass="35980">MTEIEEVVDEGTEHKTWKGKLWSVVKVVLIIVVTGGLLYYVFSKVPFAKIQARLANGDKVWMTAAVLSYVASMLFSSWRLLSFFKSIGLKLDWRFNLRLYFLGLCYNVLLPGGIGGDGYKIYLLHKRYKLPTKKVFWAILFDRLSGFWAIGAIVVGLIILIPSFPYHLAYPLMIVSIGSVIYYFVARKFFRDYTHKFFQGHAKAICVQSMQLLSIVCLLMAQGFDGKFAPYLLSFLFSSLAAIIPFSLGGGGIRDALFLTLARQFNLTEDMAVYLSFGFYLISIIVALLGVYYVLRPSRLEEGLPKQDVVSEEPSSPNA</sequence>
<evidence type="ECO:0000256" key="6">
    <source>
        <dbReference type="SAM" id="Phobius"/>
    </source>
</evidence>
<dbReference type="PANTHER" id="PTHR40277:SF1">
    <property type="entry name" value="BLL5419 PROTEIN"/>
    <property type="match status" value="1"/>
</dbReference>
<comment type="subcellular location">
    <subcellularLocation>
        <location evidence="1">Cell membrane</location>
        <topology evidence="1">Multi-pass membrane protein</topology>
    </subcellularLocation>
</comment>
<organism evidence="7 8">
    <name type="scientific">Mucilaginibacter calamicampi</name>
    <dbReference type="NCBI Taxonomy" id="1302352"/>
    <lineage>
        <taxon>Bacteria</taxon>
        <taxon>Pseudomonadati</taxon>
        <taxon>Bacteroidota</taxon>
        <taxon>Sphingobacteriia</taxon>
        <taxon>Sphingobacteriales</taxon>
        <taxon>Sphingobacteriaceae</taxon>
        <taxon>Mucilaginibacter</taxon>
    </lineage>
</organism>
<feature type="transmembrane region" description="Helical" evidence="6">
    <location>
        <begin position="21"/>
        <end position="40"/>
    </location>
</feature>
<dbReference type="EMBL" id="JBHTHU010000018">
    <property type="protein sequence ID" value="MFD0751240.1"/>
    <property type="molecule type" value="Genomic_DNA"/>
</dbReference>
<evidence type="ECO:0000313" key="8">
    <source>
        <dbReference type="Proteomes" id="UP001596958"/>
    </source>
</evidence>
<evidence type="ECO:0000313" key="7">
    <source>
        <dbReference type="EMBL" id="MFD0751240.1"/>
    </source>
</evidence>
<reference evidence="8" key="1">
    <citation type="journal article" date="2019" name="Int. J. Syst. Evol. Microbiol.">
        <title>The Global Catalogue of Microorganisms (GCM) 10K type strain sequencing project: providing services to taxonomists for standard genome sequencing and annotation.</title>
        <authorList>
            <consortium name="The Broad Institute Genomics Platform"/>
            <consortium name="The Broad Institute Genome Sequencing Center for Infectious Disease"/>
            <person name="Wu L."/>
            <person name="Ma J."/>
        </authorList>
    </citation>
    <scope>NUCLEOTIDE SEQUENCE [LARGE SCALE GENOMIC DNA]</scope>
    <source>
        <strain evidence="8">CCUG 63418</strain>
    </source>
</reference>
<keyword evidence="5 6" id="KW-0472">Membrane</keyword>
<feature type="transmembrane region" description="Helical" evidence="6">
    <location>
        <begin position="100"/>
        <end position="123"/>
    </location>
</feature>
<feature type="transmembrane region" description="Helical" evidence="6">
    <location>
        <begin position="272"/>
        <end position="295"/>
    </location>
</feature>
<dbReference type="InterPro" id="IPR022791">
    <property type="entry name" value="L-PG_synthase/AglD"/>
</dbReference>
<feature type="transmembrane region" description="Helical" evidence="6">
    <location>
        <begin position="60"/>
        <end position="80"/>
    </location>
</feature>
<evidence type="ECO:0000256" key="3">
    <source>
        <dbReference type="ARBA" id="ARBA00022692"/>
    </source>
</evidence>
<feature type="transmembrane region" description="Helical" evidence="6">
    <location>
        <begin position="230"/>
        <end position="251"/>
    </location>
</feature>
<keyword evidence="4 6" id="KW-1133">Transmembrane helix</keyword>
<evidence type="ECO:0000256" key="5">
    <source>
        <dbReference type="ARBA" id="ARBA00023136"/>
    </source>
</evidence>